<comment type="caution">
    <text evidence="2">The sequence shown here is derived from an EMBL/GenBank/DDBJ whole genome shotgun (WGS) entry which is preliminary data.</text>
</comment>
<evidence type="ECO:0000256" key="1">
    <source>
        <dbReference type="SAM" id="Phobius"/>
    </source>
</evidence>
<name>A0ABN9UQD0_9DINO</name>
<evidence type="ECO:0000313" key="2">
    <source>
        <dbReference type="EMBL" id="CAK0862189.1"/>
    </source>
</evidence>
<organism evidence="2 3">
    <name type="scientific">Prorocentrum cordatum</name>
    <dbReference type="NCBI Taxonomy" id="2364126"/>
    <lineage>
        <taxon>Eukaryota</taxon>
        <taxon>Sar</taxon>
        <taxon>Alveolata</taxon>
        <taxon>Dinophyceae</taxon>
        <taxon>Prorocentrales</taxon>
        <taxon>Prorocentraceae</taxon>
        <taxon>Prorocentrum</taxon>
    </lineage>
</organism>
<accession>A0ABN9UQD0</accession>
<keyword evidence="1" id="KW-0472">Membrane</keyword>
<protein>
    <submittedName>
        <fullName evidence="2">Uncharacterized protein</fullName>
    </submittedName>
</protein>
<evidence type="ECO:0000313" key="3">
    <source>
        <dbReference type="Proteomes" id="UP001189429"/>
    </source>
</evidence>
<sequence>DGDPEWGGLACPPGILAQVHKMKTYPTNGLTDPEYGMRLYNLGVHLFLFNLLNWKQGIHFAEIFRGKAVLSDEVENAGMLAHSVDKKRHKHHDMSTLEGFVLIGLLMGSIVPGGVAWFAPQCSTWLSFMCAVANCVAVCMQFLIGVATSRDIHIVIENPSNSHLFKFPPLLARLKEIGAVKHQ</sequence>
<feature type="transmembrane region" description="Helical" evidence="1">
    <location>
        <begin position="96"/>
        <end position="119"/>
    </location>
</feature>
<keyword evidence="1" id="KW-0812">Transmembrane</keyword>
<proteinExistence type="predicted"/>
<feature type="transmembrane region" description="Helical" evidence="1">
    <location>
        <begin position="125"/>
        <end position="144"/>
    </location>
</feature>
<dbReference type="EMBL" id="CAUYUJ010016135">
    <property type="protein sequence ID" value="CAK0862189.1"/>
    <property type="molecule type" value="Genomic_DNA"/>
</dbReference>
<feature type="non-terminal residue" evidence="2">
    <location>
        <position position="1"/>
    </location>
</feature>
<keyword evidence="3" id="KW-1185">Reference proteome</keyword>
<dbReference type="Proteomes" id="UP001189429">
    <property type="component" value="Unassembled WGS sequence"/>
</dbReference>
<reference evidence="2" key="1">
    <citation type="submission" date="2023-10" db="EMBL/GenBank/DDBJ databases">
        <authorList>
            <person name="Chen Y."/>
            <person name="Shah S."/>
            <person name="Dougan E. K."/>
            <person name="Thang M."/>
            <person name="Chan C."/>
        </authorList>
    </citation>
    <scope>NUCLEOTIDE SEQUENCE [LARGE SCALE GENOMIC DNA]</scope>
</reference>
<gene>
    <name evidence="2" type="ORF">PCOR1329_LOCUS50668</name>
</gene>
<keyword evidence="1" id="KW-1133">Transmembrane helix</keyword>
<feature type="non-terminal residue" evidence="2">
    <location>
        <position position="183"/>
    </location>
</feature>